<proteinExistence type="inferred from homology"/>
<keyword evidence="3" id="KW-0238">DNA-binding</keyword>
<dbReference type="Pfam" id="PF00126">
    <property type="entry name" value="HTH_1"/>
    <property type="match status" value="1"/>
</dbReference>
<dbReference type="PANTHER" id="PTHR30126:SF40">
    <property type="entry name" value="HTH-TYPE TRANSCRIPTIONAL REGULATOR GLTR"/>
    <property type="match status" value="1"/>
</dbReference>
<dbReference type="EMBL" id="PDKW01000043">
    <property type="protein sequence ID" value="PGH52798.1"/>
    <property type="molecule type" value="Genomic_DNA"/>
</dbReference>
<dbReference type="InterPro" id="IPR000847">
    <property type="entry name" value="LysR_HTH_N"/>
</dbReference>
<dbReference type="SUPFAM" id="SSF53850">
    <property type="entry name" value="Periplasmic binding protein-like II"/>
    <property type="match status" value="1"/>
</dbReference>
<evidence type="ECO:0000256" key="4">
    <source>
        <dbReference type="ARBA" id="ARBA00023163"/>
    </source>
</evidence>
<dbReference type="PANTHER" id="PTHR30126">
    <property type="entry name" value="HTH-TYPE TRANSCRIPTIONAL REGULATOR"/>
    <property type="match status" value="1"/>
</dbReference>
<evidence type="ECO:0000313" key="7">
    <source>
        <dbReference type="Proteomes" id="UP000225379"/>
    </source>
</evidence>
<protein>
    <submittedName>
        <fullName evidence="6">LysR family transcriptional regulator</fullName>
    </submittedName>
</protein>
<dbReference type="Gene3D" id="1.10.10.10">
    <property type="entry name" value="Winged helix-like DNA-binding domain superfamily/Winged helix DNA-binding domain"/>
    <property type="match status" value="1"/>
</dbReference>
<comment type="caution">
    <text evidence="6">The sequence shown here is derived from an EMBL/GenBank/DDBJ whole genome shotgun (WGS) entry which is preliminary data.</text>
</comment>
<dbReference type="Pfam" id="PF03466">
    <property type="entry name" value="LysR_substrate"/>
    <property type="match status" value="1"/>
</dbReference>
<dbReference type="FunFam" id="1.10.10.10:FF:000001">
    <property type="entry name" value="LysR family transcriptional regulator"/>
    <property type="match status" value="1"/>
</dbReference>
<dbReference type="OrthoDB" id="8479357at2"/>
<dbReference type="PRINTS" id="PR00039">
    <property type="entry name" value="HTHLYSR"/>
</dbReference>
<evidence type="ECO:0000259" key="5">
    <source>
        <dbReference type="PROSITE" id="PS50931"/>
    </source>
</evidence>
<keyword evidence="4" id="KW-0804">Transcription</keyword>
<dbReference type="RefSeq" id="WP_098738900.1">
    <property type="nucleotide sequence ID" value="NZ_PDKW01000043.1"/>
</dbReference>
<organism evidence="6 7">
    <name type="scientific">Azospirillum palustre</name>
    <dbReference type="NCBI Taxonomy" id="2044885"/>
    <lineage>
        <taxon>Bacteria</taxon>
        <taxon>Pseudomonadati</taxon>
        <taxon>Pseudomonadota</taxon>
        <taxon>Alphaproteobacteria</taxon>
        <taxon>Rhodospirillales</taxon>
        <taxon>Azospirillaceae</taxon>
        <taxon>Azospirillum</taxon>
    </lineage>
</organism>
<dbReference type="Gene3D" id="3.40.190.290">
    <property type="match status" value="1"/>
</dbReference>
<dbReference type="GO" id="GO:0000976">
    <property type="term" value="F:transcription cis-regulatory region binding"/>
    <property type="evidence" value="ECO:0007669"/>
    <property type="project" value="TreeGrafter"/>
</dbReference>
<evidence type="ECO:0000256" key="2">
    <source>
        <dbReference type="ARBA" id="ARBA00023015"/>
    </source>
</evidence>
<dbReference type="SUPFAM" id="SSF46785">
    <property type="entry name" value="Winged helix' DNA-binding domain"/>
    <property type="match status" value="1"/>
</dbReference>
<reference evidence="7" key="1">
    <citation type="submission" date="2017-10" db="EMBL/GenBank/DDBJ databases">
        <authorList>
            <person name="Kravchenko I.K."/>
            <person name="Grouzdev D.S."/>
        </authorList>
    </citation>
    <scope>NUCLEOTIDE SEQUENCE [LARGE SCALE GENOMIC DNA]</scope>
    <source>
        <strain evidence="7">B2</strain>
    </source>
</reference>
<dbReference type="CDD" id="cd08442">
    <property type="entry name" value="PBP2_YofA_SoxR_like"/>
    <property type="match status" value="1"/>
</dbReference>
<dbReference type="InterPro" id="IPR036388">
    <property type="entry name" value="WH-like_DNA-bd_sf"/>
</dbReference>
<evidence type="ECO:0000256" key="1">
    <source>
        <dbReference type="ARBA" id="ARBA00009437"/>
    </source>
</evidence>
<dbReference type="GO" id="GO:0003700">
    <property type="term" value="F:DNA-binding transcription factor activity"/>
    <property type="evidence" value="ECO:0007669"/>
    <property type="project" value="InterPro"/>
</dbReference>
<keyword evidence="2" id="KW-0805">Transcription regulation</keyword>
<evidence type="ECO:0000256" key="3">
    <source>
        <dbReference type="ARBA" id="ARBA00023125"/>
    </source>
</evidence>
<keyword evidence="7" id="KW-1185">Reference proteome</keyword>
<gene>
    <name evidence="6" type="ORF">CRT60_22915</name>
</gene>
<sequence>MDLAGLRVVKAVADTGSVSRAAEALNCVQSNVTARIKRLEEDLGVDLFLRLSRGMEPTPAGRVLSGYADRVLRLVAQARDAVAEAAGRGGRLAVGSMESTAAVRLPPVLARFHRDHPDVDLTITPGPTETLLADVLAGRLDGAFVGGEVAHPELIARRIFDEELVLAEPAAGLTTESARRTLIAFGRACAYRGRAEMAMREAGRVPFRVMEFGALDAILGCVGAGMGVTVIPRAVVERNPWRDLLAARPLPDALARMPTQFVRRSDAIETASLRAFMEAFSQAPGPAIAVNGAMQGATASPTSRAGLNGSSAAC</sequence>
<dbReference type="PROSITE" id="PS50931">
    <property type="entry name" value="HTH_LYSR"/>
    <property type="match status" value="1"/>
</dbReference>
<accession>A0A2B8B5G4</accession>
<name>A0A2B8B5G4_9PROT</name>
<dbReference type="InterPro" id="IPR036390">
    <property type="entry name" value="WH_DNA-bd_sf"/>
</dbReference>
<dbReference type="AlphaFoldDB" id="A0A2B8B5G4"/>
<dbReference type="Proteomes" id="UP000225379">
    <property type="component" value="Unassembled WGS sequence"/>
</dbReference>
<comment type="similarity">
    <text evidence="1">Belongs to the LysR transcriptional regulatory family.</text>
</comment>
<feature type="domain" description="HTH lysR-type" evidence="5">
    <location>
        <begin position="1"/>
        <end position="58"/>
    </location>
</feature>
<dbReference type="InterPro" id="IPR005119">
    <property type="entry name" value="LysR_subst-bd"/>
</dbReference>
<evidence type="ECO:0000313" key="6">
    <source>
        <dbReference type="EMBL" id="PGH52798.1"/>
    </source>
</evidence>